<name>A0A1Y6LDI6_ZYMTR</name>
<evidence type="ECO:0000256" key="1">
    <source>
        <dbReference type="SAM" id="MobiDB-lite"/>
    </source>
</evidence>
<gene>
    <name evidence="3" type="ORF">ZT1A5_G3915</name>
</gene>
<dbReference type="Pfam" id="PF10528">
    <property type="entry name" value="GLEYA"/>
    <property type="match status" value="1"/>
</dbReference>
<dbReference type="PROSITE" id="PS51820">
    <property type="entry name" value="PA14"/>
    <property type="match status" value="1"/>
</dbReference>
<organism evidence="3 4">
    <name type="scientific">Zymoseptoria tritici ST99CH_1A5</name>
    <dbReference type="NCBI Taxonomy" id="1276529"/>
    <lineage>
        <taxon>Eukaryota</taxon>
        <taxon>Fungi</taxon>
        <taxon>Dikarya</taxon>
        <taxon>Ascomycota</taxon>
        <taxon>Pezizomycotina</taxon>
        <taxon>Dothideomycetes</taxon>
        <taxon>Dothideomycetidae</taxon>
        <taxon>Mycosphaerellales</taxon>
        <taxon>Mycosphaerellaceae</taxon>
        <taxon>Zymoseptoria</taxon>
    </lineage>
</organism>
<feature type="compositionally biased region" description="Low complexity" evidence="1">
    <location>
        <begin position="290"/>
        <end position="307"/>
    </location>
</feature>
<evidence type="ECO:0000259" key="2">
    <source>
        <dbReference type="PROSITE" id="PS51820"/>
    </source>
</evidence>
<dbReference type="InterPro" id="IPR037524">
    <property type="entry name" value="PA14/GLEYA"/>
</dbReference>
<accession>A0A1Y6LDI6</accession>
<dbReference type="AlphaFoldDB" id="A0A1Y6LDI6"/>
<protein>
    <recommendedName>
        <fullName evidence="2">PA14 domain-containing protein</fullName>
    </recommendedName>
</protein>
<proteinExistence type="predicted"/>
<feature type="region of interest" description="Disordered" evidence="1">
    <location>
        <begin position="285"/>
        <end position="307"/>
    </location>
</feature>
<evidence type="ECO:0000313" key="3">
    <source>
        <dbReference type="EMBL" id="SMY22476.1"/>
    </source>
</evidence>
<dbReference type="EMBL" id="LT882678">
    <property type="protein sequence ID" value="SMY22476.1"/>
    <property type="molecule type" value="Genomic_DNA"/>
</dbReference>
<evidence type="ECO:0000313" key="4">
    <source>
        <dbReference type="Proteomes" id="UP000215453"/>
    </source>
</evidence>
<sequence>MLTERLLIDYLASHHNDDNHLFHLQSELDQFIFKSIEHPSHHDDDYIHTYDNNHNELNFYNCHNDHYHHAILCHYHGTTSASRCNNDGLQYAVQTNRYIRGRSPTDPQYSAFEAQPFETVVPSVNGSTPNIGLARVPNGGTGSIYGGPARTLVQTVLHHRGYLFAQQAGTFQFFFNIADDIAILWVGTTALNGQFSRGNAATTQHYNASQPVNAQTSVSYSYTARLGEYVPMRIIYANAGGDAEFRLTVIAPDGSTASNGSSTAYSPYLVQRSCDGVVAPPFPDWPQPVTTTTTTTAAGSTSTSSIR</sequence>
<reference evidence="3 4" key="1">
    <citation type="submission" date="2016-10" db="EMBL/GenBank/DDBJ databases">
        <authorList>
            <person name="Varghese N."/>
        </authorList>
    </citation>
    <scope>NUCLEOTIDE SEQUENCE [LARGE SCALE GENOMIC DNA]</scope>
</reference>
<dbReference type="Proteomes" id="UP000215453">
    <property type="component" value="Chromosome 3"/>
</dbReference>
<dbReference type="Gene3D" id="2.60.120.1560">
    <property type="match status" value="1"/>
</dbReference>
<dbReference type="InterPro" id="IPR018871">
    <property type="entry name" value="GLEYA_adhesin_domain"/>
</dbReference>
<feature type="domain" description="PA14" evidence="2">
    <location>
        <begin position="94"/>
        <end position="265"/>
    </location>
</feature>